<dbReference type="PATRIC" id="fig|366394.8.peg.4324"/>
<name>A6U8R3_SINMW</name>
<evidence type="ECO:0000313" key="2">
    <source>
        <dbReference type="Proteomes" id="UP000001108"/>
    </source>
</evidence>
<dbReference type="EMBL" id="CP000738">
    <property type="protein sequence ID" value="ABR60043.1"/>
    <property type="molecule type" value="Genomic_DNA"/>
</dbReference>
<dbReference type="OrthoDB" id="8350731at2"/>
<dbReference type="HOGENOM" id="CLU_104170_0_0_5"/>
<accession>A6U8R3</accession>
<dbReference type="eggNOG" id="ENOG5032859">
    <property type="taxonomic scope" value="Bacteria"/>
</dbReference>
<proteinExistence type="predicted"/>
<dbReference type="KEGG" id="smd:Smed_1193"/>
<evidence type="ECO:0008006" key="3">
    <source>
        <dbReference type="Google" id="ProtNLM"/>
    </source>
</evidence>
<reference evidence="1 2" key="2">
    <citation type="journal article" date="2010" name="Stand. Genomic Sci.">
        <title>Complete genome sequence of the Medicago microsymbiont Ensifer (Sinorhizobium) medicae strain WSM419.</title>
        <authorList>
            <person name="Reeve W."/>
            <person name="Chain P."/>
            <person name="O'Hara G."/>
            <person name="Ardley J."/>
            <person name="Nandesena K."/>
            <person name="Brau L."/>
            <person name="Tiwari R."/>
            <person name="Malfatti S."/>
            <person name="Kiss H."/>
            <person name="Lapidus A."/>
            <person name="Copeland A."/>
            <person name="Nolan M."/>
            <person name="Land M."/>
            <person name="Hauser L."/>
            <person name="Chang Y.J."/>
            <person name="Ivanova N."/>
            <person name="Mavromatis K."/>
            <person name="Markowitz V."/>
            <person name="Kyrpides N."/>
            <person name="Gollagher M."/>
            <person name="Yates R."/>
            <person name="Dilworth M."/>
            <person name="Howieson J."/>
        </authorList>
    </citation>
    <scope>NUCLEOTIDE SEQUENCE [LARGE SCALE GENOMIC DNA]</scope>
    <source>
        <strain evidence="1 2">WSM419</strain>
    </source>
</reference>
<reference evidence="2" key="1">
    <citation type="submission" date="2007-06" db="EMBL/GenBank/DDBJ databases">
        <title>Complete sequence of Sinorhizobium medicae WSM419 chromosome.</title>
        <authorList>
            <consortium name="US DOE Joint Genome Institute"/>
            <person name="Copeland A."/>
            <person name="Lucas S."/>
            <person name="Lapidus A."/>
            <person name="Barry K."/>
            <person name="Glavina del Rio T."/>
            <person name="Dalin E."/>
            <person name="Tice H."/>
            <person name="Pitluck S."/>
            <person name="Chain P."/>
            <person name="Malfatti S."/>
            <person name="Shin M."/>
            <person name="Vergez L."/>
            <person name="Schmutz J."/>
            <person name="Larimer F."/>
            <person name="Land M."/>
            <person name="Hauser L."/>
            <person name="Kyrpides N."/>
            <person name="Mikhailova N."/>
            <person name="Reeve W.G."/>
            <person name="Richardson P."/>
        </authorList>
    </citation>
    <scope>NUCLEOTIDE SEQUENCE [LARGE SCALE GENOMIC DNA]</scope>
    <source>
        <strain evidence="2">WSM419</strain>
    </source>
</reference>
<protein>
    <recommendedName>
        <fullName evidence="3">TnsA endonuclease N-terminal domain-containing protein</fullName>
    </recommendedName>
</protein>
<evidence type="ECO:0000313" key="1">
    <source>
        <dbReference type="EMBL" id="ABR60043.1"/>
    </source>
</evidence>
<dbReference type="STRING" id="366394.Smed_1193"/>
<dbReference type="AlphaFoldDB" id="A6U8R3"/>
<gene>
    <name evidence="1" type="ordered locus">Smed_1193</name>
</gene>
<dbReference type="Proteomes" id="UP000001108">
    <property type="component" value="Chromosome"/>
</dbReference>
<sequence>MGTLKYGTSLTLDEAADRYDVAWVRPSQSTGRIQPTPRTRGSVRGHLVDFTTNRALGYHSTLEQRLGTMLSADPAVIDLEDQPSPVLNYQFPGENKVHEHTFDFRATFSSGVRIAYAVKPLKKVKSSRIHEIVDLIKVQSLRGFADIAVVATEEQITQEKCDNAEEVNEARRSRVQRDCDAVLAHLRSYDGAVSMIDVADGSDDPGRTRIAILCLIYDGLVKHLDPFQRFDDAPMIVASFH</sequence>
<organism evidence="1 2">
    <name type="scientific">Sinorhizobium medicae (strain WSM419)</name>
    <name type="common">Ensifer medicae</name>
    <dbReference type="NCBI Taxonomy" id="366394"/>
    <lineage>
        <taxon>Bacteria</taxon>
        <taxon>Pseudomonadati</taxon>
        <taxon>Pseudomonadota</taxon>
        <taxon>Alphaproteobacteria</taxon>
        <taxon>Hyphomicrobiales</taxon>
        <taxon>Rhizobiaceae</taxon>
        <taxon>Sinorhizobium/Ensifer group</taxon>
        <taxon>Sinorhizobium</taxon>
    </lineage>
</organism>